<evidence type="ECO:0000313" key="9">
    <source>
        <dbReference type="Proteomes" id="UP000036938"/>
    </source>
</evidence>
<evidence type="ECO:0000256" key="6">
    <source>
        <dbReference type="SAM" id="Phobius"/>
    </source>
</evidence>
<sequence length="119" mass="13363">MRYIKYLFLAALAVILISVALANRGTVTLNTLPEGLREMPGMGVASYSIELPLYLVIFIGIAAGLLIGFVWEYLREIKHRSMASRKAREARELEREVKRLKAQKNEGKDEVLALLDETG</sequence>
<evidence type="ECO:0000259" key="7">
    <source>
        <dbReference type="Pfam" id="PF06305"/>
    </source>
</evidence>
<gene>
    <name evidence="8" type="ORF">ATO11_00755</name>
</gene>
<evidence type="ECO:0000256" key="3">
    <source>
        <dbReference type="ARBA" id="ARBA00022989"/>
    </source>
</evidence>
<accession>A0A0L1JTX1</accession>
<dbReference type="Pfam" id="PF06305">
    <property type="entry name" value="LapA_dom"/>
    <property type="match status" value="1"/>
</dbReference>
<feature type="domain" description="Lipopolysaccharide assembly protein A" evidence="7">
    <location>
        <begin position="48"/>
        <end position="97"/>
    </location>
</feature>
<keyword evidence="4 6" id="KW-0472">Membrane</keyword>
<keyword evidence="5" id="KW-0175">Coiled coil</keyword>
<keyword evidence="8" id="KW-0413">Isomerase</keyword>
<dbReference type="PATRIC" id="fig|1317121.7.peg.153"/>
<dbReference type="STRING" id="1317121.ATO11_00755"/>
<evidence type="ECO:0000313" key="8">
    <source>
        <dbReference type="EMBL" id="KNG95206.1"/>
    </source>
</evidence>
<dbReference type="OrthoDB" id="7689797at2"/>
<evidence type="ECO:0000256" key="2">
    <source>
        <dbReference type="ARBA" id="ARBA00022692"/>
    </source>
</evidence>
<dbReference type="AlphaFoldDB" id="A0A0L1JTX1"/>
<organism evidence="8 9">
    <name type="scientific">Pseudaestuariivita atlantica</name>
    <dbReference type="NCBI Taxonomy" id="1317121"/>
    <lineage>
        <taxon>Bacteria</taxon>
        <taxon>Pseudomonadati</taxon>
        <taxon>Pseudomonadota</taxon>
        <taxon>Alphaproteobacteria</taxon>
        <taxon>Rhodobacterales</taxon>
        <taxon>Paracoccaceae</taxon>
        <taxon>Pseudaestuariivita</taxon>
    </lineage>
</organism>
<protein>
    <submittedName>
        <fullName evidence="8">Phosphoribosylanthranilate isomerase</fullName>
    </submittedName>
</protein>
<dbReference type="RefSeq" id="WP_050528925.1">
    <property type="nucleotide sequence ID" value="NZ_AQQZ01000001.1"/>
</dbReference>
<dbReference type="EMBL" id="AQQZ01000001">
    <property type="protein sequence ID" value="KNG95206.1"/>
    <property type="molecule type" value="Genomic_DNA"/>
</dbReference>
<reference evidence="8 9" key="1">
    <citation type="journal article" date="2015" name="Int. J. Syst. Evol. Microbiol.">
        <title>Aestuariivita atlantica sp. nov., isolated from deep sea sediment of the Atlantic Ocean.</title>
        <authorList>
            <person name="Li G."/>
            <person name="Lai Q."/>
            <person name="Du Y."/>
            <person name="Liu X."/>
            <person name="Sun F."/>
            <person name="Shao Z."/>
        </authorList>
    </citation>
    <scope>NUCLEOTIDE SEQUENCE [LARGE SCALE GENOMIC DNA]</scope>
    <source>
        <strain evidence="8 9">22II-S11-z3</strain>
    </source>
</reference>
<name>A0A0L1JTX1_9RHOB</name>
<dbReference type="Proteomes" id="UP000036938">
    <property type="component" value="Unassembled WGS sequence"/>
</dbReference>
<feature type="transmembrane region" description="Helical" evidence="6">
    <location>
        <begin position="51"/>
        <end position="74"/>
    </location>
</feature>
<keyword evidence="9" id="KW-1185">Reference proteome</keyword>
<dbReference type="GO" id="GO:0005886">
    <property type="term" value="C:plasma membrane"/>
    <property type="evidence" value="ECO:0007669"/>
    <property type="project" value="InterPro"/>
</dbReference>
<dbReference type="GO" id="GO:0016853">
    <property type="term" value="F:isomerase activity"/>
    <property type="evidence" value="ECO:0007669"/>
    <property type="project" value="UniProtKB-KW"/>
</dbReference>
<evidence type="ECO:0000256" key="4">
    <source>
        <dbReference type="ARBA" id="ARBA00023136"/>
    </source>
</evidence>
<keyword evidence="1" id="KW-1003">Cell membrane</keyword>
<comment type="caution">
    <text evidence="8">The sequence shown here is derived from an EMBL/GenBank/DDBJ whole genome shotgun (WGS) entry which is preliminary data.</text>
</comment>
<evidence type="ECO:0000256" key="1">
    <source>
        <dbReference type="ARBA" id="ARBA00022475"/>
    </source>
</evidence>
<proteinExistence type="predicted"/>
<evidence type="ECO:0000256" key="5">
    <source>
        <dbReference type="SAM" id="Coils"/>
    </source>
</evidence>
<dbReference type="InterPro" id="IPR010445">
    <property type="entry name" value="LapA_dom"/>
</dbReference>
<keyword evidence="3 6" id="KW-1133">Transmembrane helix</keyword>
<feature type="coiled-coil region" evidence="5">
    <location>
        <begin position="83"/>
        <end position="117"/>
    </location>
</feature>
<keyword evidence="2 6" id="KW-0812">Transmembrane</keyword>